<evidence type="ECO:0000256" key="4">
    <source>
        <dbReference type="ARBA" id="ARBA00023136"/>
    </source>
</evidence>
<proteinExistence type="predicted"/>
<dbReference type="Gene3D" id="1.20.1530.20">
    <property type="match status" value="1"/>
</dbReference>
<evidence type="ECO:0000256" key="1">
    <source>
        <dbReference type="ARBA" id="ARBA00004141"/>
    </source>
</evidence>
<keyword evidence="2 5" id="KW-0812">Transmembrane</keyword>
<name>A0ABX2IPN7_9RHOO</name>
<dbReference type="EMBL" id="JABCSC020000003">
    <property type="protein sequence ID" value="NSL56246.1"/>
    <property type="molecule type" value="Genomic_DNA"/>
</dbReference>
<dbReference type="RefSeq" id="WP_170022556.1">
    <property type="nucleotide sequence ID" value="NZ_JABCSC020000003.1"/>
</dbReference>
<feature type="transmembrane region" description="Helical" evidence="5">
    <location>
        <begin position="132"/>
        <end position="152"/>
    </location>
</feature>
<keyword evidence="4 5" id="KW-0472">Membrane</keyword>
<dbReference type="InterPro" id="IPR038770">
    <property type="entry name" value="Na+/solute_symporter_sf"/>
</dbReference>
<feature type="transmembrane region" description="Helical" evidence="5">
    <location>
        <begin position="20"/>
        <end position="37"/>
    </location>
</feature>
<protein>
    <submittedName>
        <fullName evidence="7">Cation:proton antiporter</fullName>
    </submittedName>
</protein>
<feature type="transmembrane region" description="Helical" evidence="5">
    <location>
        <begin position="164"/>
        <end position="187"/>
    </location>
</feature>
<keyword evidence="3 5" id="KW-1133">Transmembrane helix</keyword>
<organism evidence="7 8">
    <name type="scientific">Uliginosibacterium aquaticum</name>
    <dbReference type="NCBI Taxonomy" id="2731212"/>
    <lineage>
        <taxon>Bacteria</taxon>
        <taxon>Pseudomonadati</taxon>
        <taxon>Pseudomonadota</taxon>
        <taxon>Betaproteobacteria</taxon>
        <taxon>Rhodocyclales</taxon>
        <taxon>Zoogloeaceae</taxon>
        <taxon>Uliginosibacterium</taxon>
    </lineage>
</organism>
<gene>
    <name evidence="7" type="ORF">HJ583_014495</name>
</gene>
<reference evidence="7 8" key="1">
    <citation type="submission" date="2020-06" db="EMBL/GenBank/DDBJ databases">
        <title>Draft genome of Uliginosibacterium sp. IMCC34675.</title>
        <authorList>
            <person name="Song J."/>
        </authorList>
    </citation>
    <scope>NUCLEOTIDE SEQUENCE [LARGE SCALE GENOMIC DNA]</scope>
    <source>
        <strain evidence="7 8">IMCC34675</strain>
    </source>
</reference>
<comment type="subcellular location">
    <subcellularLocation>
        <location evidence="1">Membrane</location>
        <topology evidence="1">Multi-pass membrane protein</topology>
    </subcellularLocation>
</comment>
<feature type="transmembrane region" description="Helical" evidence="5">
    <location>
        <begin position="370"/>
        <end position="388"/>
    </location>
</feature>
<dbReference type="PANTHER" id="PTHR43021:SF2">
    <property type="entry name" value="CATION_H+ EXCHANGER DOMAIN-CONTAINING PROTEIN"/>
    <property type="match status" value="1"/>
</dbReference>
<dbReference type="InterPro" id="IPR006153">
    <property type="entry name" value="Cation/H_exchanger_TM"/>
</dbReference>
<evidence type="ECO:0000256" key="5">
    <source>
        <dbReference type="SAM" id="Phobius"/>
    </source>
</evidence>
<evidence type="ECO:0000256" key="3">
    <source>
        <dbReference type="ARBA" id="ARBA00022989"/>
    </source>
</evidence>
<dbReference type="PANTHER" id="PTHR43021">
    <property type="entry name" value="NA(+)/H(+) ANTIPORTER-RELATED"/>
    <property type="match status" value="1"/>
</dbReference>
<feature type="transmembrane region" description="Helical" evidence="5">
    <location>
        <begin position="102"/>
        <end position="126"/>
    </location>
</feature>
<feature type="transmembrane region" description="Helical" evidence="5">
    <location>
        <begin position="232"/>
        <end position="248"/>
    </location>
</feature>
<evidence type="ECO:0000313" key="7">
    <source>
        <dbReference type="EMBL" id="NSL56246.1"/>
    </source>
</evidence>
<evidence type="ECO:0000259" key="6">
    <source>
        <dbReference type="Pfam" id="PF00999"/>
    </source>
</evidence>
<feature type="transmembrane region" description="Helical" evidence="5">
    <location>
        <begin position="306"/>
        <end position="329"/>
    </location>
</feature>
<feature type="transmembrane region" description="Helical" evidence="5">
    <location>
        <begin position="199"/>
        <end position="220"/>
    </location>
</feature>
<sequence>MEILQPLQALPFLPAWPPEAHPLLLFGLLLFLAIALGELFSRLHLPRISAYIFTGVLLSLLRDEPSLTGLRPVAHQIFEFAFALLLFELGQRIDLGWLRRNPWLLVTSLAESALAFVAVAALMLLFQQPPMLAVLIGAIACSTGPIVILAVSKDCAARGQVTDRLGLLAALSTCHSFLILGVCYGVLHGETAAPLTTILLHPLYLVAGSSLLGALAAWTVLRLLARIRVGHYSQTLAAIAVIMVSVALAHTLDLSVVLAMLMAGILSRSLDREHRLQPMDFGLLSRVALIVMFVATGSLLNPDSFASAALPAIGLLAARALAKGVAVFAFARPSGLSLRKASLLAIGMLPMSGAALLWTERTALVWPELGGQLAAVVLTALLIMEFLAPPALQFALRRANEAGDPT</sequence>
<evidence type="ECO:0000256" key="2">
    <source>
        <dbReference type="ARBA" id="ARBA00022692"/>
    </source>
</evidence>
<feature type="domain" description="Cation/H+ exchanger transmembrane" evidence="6">
    <location>
        <begin position="30"/>
        <end position="394"/>
    </location>
</feature>
<accession>A0ABX2IPN7</accession>
<comment type="caution">
    <text evidence="7">The sequence shown here is derived from an EMBL/GenBank/DDBJ whole genome shotgun (WGS) entry which is preliminary data.</text>
</comment>
<evidence type="ECO:0000313" key="8">
    <source>
        <dbReference type="Proteomes" id="UP000778523"/>
    </source>
</evidence>
<keyword evidence="8" id="KW-1185">Reference proteome</keyword>
<dbReference type="Proteomes" id="UP000778523">
    <property type="component" value="Unassembled WGS sequence"/>
</dbReference>
<feature type="transmembrane region" description="Helical" evidence="5">
    <location>
        <begin position="341"/>
        <end position="358"/>
    </location>
</feature>
<dbReference type="Pfam" id="PF00999">
    <property type="entry name" value="Na_H_Exchanger"/>
    <property type="match status" value="1"/>
</dbReference>